<dbReference type="eggNOG" id="ENOG5031N8S">
    <property type="taxonomic scope" value="Bacteria"/>
</dbReference>
<dbReference type="KEGG" id="ppr:PBPRB1956"/>
<feature type="transmembrane region" description="Helical" evidence="1">
    <location>
        <begin position="29"/>
        <end position="49"/>
    </location>
</feature>
<reference evidence="3" key="1">
    <citation type="journal article" date="2005" name="Science">
        <title>Life at depth: Photobacterium profundum genome sequence and expression analysis.</title>
        <authorList>
            <person name="Vezzi A."/>
            <person name="Campanaro S."/>
            <person name="D'Angelo M."/>
            <person name="Simonato F."/>
            <person name="Vitulo N."/>
            <person name="Lauro F.M."/>
            <person name="Cestaro A."/>
            <person name="Malacrida G."/>
            <person name="Simionati B."/>
            <person name="Cannata N."/>
            <person name="Romualdi C."/>
            <person name="Bartlett D.H."/>
            <person name="Valle G."/>
        </authorList>
    </citation>
    <scope>NUCLEOTIDE SEQUENCE [LARGE SCALE GENOMIC DNA]</scope>
    <source>
        <strain evidence="3">ATCC BAA-1253 / SS9</strain>
    </source>
</reference>
<keyword evidence="1" id="KW-0472">Membrane</keyword>
<gene>
    <name evidence="2" type="primary">VPA0654</name>
    <name evidence="2" type="ordered locus">PBPRB1956</name>
</gene>
<protein>
    <submittedName>
        <fullName evidence="2">Uncharacterized protein</fullName>
    </submittedName>
</protein>
<dbReference type="AlphaFoldDB" id="Q6LFX9"/>
<keyword evidence="1" id="KW-1133">Transmembrane helix</keyword>
<proteinExistence type="predicted"/>
<evidence type="ECO:0000313" key="3">
    <source>
        <dbReference type="Proteomes" id="UP000000593"/>
    </source>
</evidence>
<feature type="transmembrane region" description="Helical" evidence="1">
    <location>
        <begin position="125"/>
        <end position="143"/>
    </location>
</feature>
<keyword evidence="3" id="KW-1185">Reference proteome</keyword>
<dbReference type="STRING" id="298386.PBPRB1956"/>
<dbReference type="EMBL" id="CR378681">
    <property type="protein sequence ID" value="CAG23801.1"/>
    <property type="molecule type" value="Genomic_DNA"/>
</dbReference>
<evidence type="ECO:0000256" key="1">
    <source>
        <dbReference type="SAM" id="Phobius"/>
    </source>
</evidence>
<name>Q6LFX9_PHOPR</name>
<organism evidence="2 3">
    <name type="scientific">Photobacterium profundum (strain SS9)</name>
    <dbReference type="NCBI Taxonomy" id="298386"/>
    <lineage>
        <taxon>Bacteria</taxon>
        <taxon>Pseudomonadati</taxon>
        <taxon>Pseudomonadota</taxon>
        <taxon>Gammaproteobacteria</taxon>
        <taxon>Vibrionales</taxon>
        <taxon>Vibrionaceae</taxon>
        <taxon>Photobacterium</taxon>
    </lineage>
</organism>
<sequence length="173" mass="19515">MIIYSALYKDVINALEANRRSFRETSRRVSALIILSIVLNGFISSIVVLNPTAFSGNSNWLTAPLTAKVLICTAEGLRWIDPSTLLQKNAQQPALASDKSSLNHNQYQHYQFHCPLLKHHQPAELLAYLGIFILFAMLVVATLKRLSLCPFFCYEKMYLTYAPKQSPPSSLLR</sequence>
<accession>Q6LFX9</accession>
<evidence type="ECO:0000313" key="2">
    <source>
        <dbReference type="EMBL" id="CAG23801.1"/>
    </source>
</evidence>
<keyword evidence="1" id="KW-0812">Transmembrane</keyword>
<dbReference type="Proteomes" id="UP000000593">
    <property type="component" value="Chromosome 2"/>
</dbReference>
<dbReference type="HOGENOM" id="CLU_1712530_0_0_6"/>